<keyword evidence="8" id="KW-1185">Reference proteome</keyword>
<evidence type="ECO:0000256" key="1">
    <source>
        <dbReference type="ARBA" id="ARBA00004141"/>
    </source>
</evidence>
<dbReference type="InterPro" id="IPR007267">
    <property type="entry name" value="GtrA_DPMS_TM"/>
</dbReference>
<dbReference type="KEGG" id="rain:Rai3103_14550"/>
<evidence type="ECO:0000256" key="4">
    <source>
        <dbReference type="ARBA" id="ARBA00023136"/>
    </source>
</evidence>
<evidence type="ECO:0000256" key="2">
    <source>
        <dbReference type="ARBA" id="ARBA00022692"/>
    </source>
</evidence>
<dbReference type="GO" id="GO:0000271">
    <property type="term" value="P:polysaccharide biosynthetic process"/>
    <property type="evidence" value="ECO:0007669"/>
    <property type="project" value="InterPro"/>
</dbReference>
<feature type="transmembrane region" description="Helical" evidence="5">
    <location>
        <begin position="107"/>
        <end position="126"/>
    </location>
</feature>
<evidence type="ECO:0000256" key="3">
    <source>
        <dbReference type="ARBA" id="ARBA00022989"/>
    </source>
</evidence>
<keyword evidence="2 5" id="KW-0812">Transmembrane</keyword>
<keyword evidence="4 5" id="KW-0472">Membrane</keyword>
<feature type="transmembrane region" description="Helical" evidence="5">
    <location>
        <begin position="44"/>
        <end position="66"/>
    </location>
</feature>
<feature type="transmembrane region" description="Helical" evidence="5">
    <location>
        <begin position="78"/>
        <end position="95"/>
    </location>
</feature>
<dbReference type="EMBL" id="CP045725">
    <property type="protein sequence ID" value="QGF24651.1"/>
    <property type="molecule type" value="Genomic_DNA"/>
</dbReference>
<sequence>MQVTPEPDPSATSRRTAADRFLAMRHGLWTRLPGRLSHIIPPDLIGYAILNLFCFLVDMSVLTLFFRVFHAPYPVSTTVGYGTALVLSYLLNRWLNFHSRAPVGPQTVRYAFVVLINYFVLLQGVGTGLELLGVQFQLARLIAAVCEGIWTYIGMRWIVFRGDTRPAHSSAPVAEPDPVRVRS</sequence>
<organism evidence="7 8">
    <name type="scientific">Raineyella fluvialis</name>
    <dbReference type="NCBI Taxonomy" id="2662261"/>
    <lineage>
        <taxon>Bacteria</taxon>
        <taxon>Bacillati</taxon>
        <taxon>Actinomycetota</taxon>
        <taxon>Actinomycetes</taxon>
        <taxon>Propionibacteriales</taxon>
        <taxon>Propionibacteriaceae</taxon>
        <taxon>Raineyella</taxon>
    </lineage>
</organism>
<dbReference type="Proteomes" id="UP000386847">
    <property type="component" value="Chromosome"/>
</dbReference>
<evidence type="ECO:0000256" key="5">
    <source>
        <dbReference type="SAM" id="Phobius"/>
    </source>
</evidence>
<keyword evidence="3 5" id="KW-1133">Transmembrane helix</keyword>
<proteinExistence type="predicted"/>
<gene>
    <name evidence="7" type="ORF">Rai3103_14550</name>
</gene>
<accession>A0A5Q2FE50</accession>
<comment type="subcellular location">
    <subcellularLocation>
        <location evidence="1">Membrane</location>
        <topology evidence="1">Multi-pass membrane protein</topology>
    </subcellularLocation>
</comment>
<evidence type="ECO:0000259" key="6">
    <source>
        <dbReference type="Pfam" id="PF04138"/>
    </source>
</evidence>
<reference evidence="7 8" key="1">
    <citation type="submission" date="2019-10" db="EMBL/GenBank/DDBJ databases">
        <title>Genomic analysis of Raineyella sp. CBA3103.</title>
        <authorList>
            <person name="Roh S.W."/>
        </authorList>
    </citation>
    <scope>NUCLEOTIDE SEQUENCE [LARGE SCALE GENOMIC DNA]</scope>
    <source>
        <strain evidence="7 8">CBA3103</strain>
    </source>
</reference>
<protein>
    <submittedName>
        <fullName evidence="7">GtrA family protein</fullName>
    </submittedName>
</protein>
<dbReference type="GO" id="GO:0016020">
    <property type="term" value="C:membrane"/>
    <property type="evidence" value="ECO:0007669"/>
    <property type="project" value="UniProtKB-SubCell"/>
</dbReference>
<dbReference type="RefSeq" id="WP_153573180.1">
    <property type="nucleotide sequence ID" value="NZ_CP045725.1"/>
</dbReference>
<dbReference type="AlphaFoldDB" id="A0A5Q2FE50"/>
<dbReference type="Pfam" id="PF04138">
    <property type="entry name" value="GtrA_DPMS_TM"/>
    <property type="match status" value="1"/>
</dbReference>
<name>A0A5Q2FE50_9ACTN</name>
<evidence type="ECO:0000313" key="8">
    <source>
        <dbReference type="Proteomes" id="UP000386847"/>
    </source>
</evidence>
<feature type="domain" description="GtrA/DPMS transmembrane" evidence="6">
    <location>
        <begin position="47"/>
        <end position="160"/>
    </location>
</feature>
<evidence type="ECO:0000313" key="7">
    <source>
        <dbReference type="EMBL" id="QGF24651.1"/>
    </source>
</evidence>